<organism evidence="2 3">
    <name type="scientific">Candidatus Beckwithbacteria bacterium CG10_big_fil_rev_8_21_14_0_10_34_10</name>
    <dbReference type="NCBI Taxonomy" id="1974495"/>
    <lineage>
        <taxon>Bacteria</taxon>
        <taxon>Candidatus Beckwithiibacteriota</taxon>
    </lineage>
</organism>
<sequence length="278" mass="31782">MKKVKTFLFLLIFLLTTLLSYKYFFPKNNLATFLSPKNNVLGESQTTNQEKNNLSNKVENSNNEAQSFSDLIDEEIENKKLLEKEYQGLKQSSFEGDLNIVLFGDSQIKNTNASNLKTELKPYFPLANIFIHFYGSNDPNIESGFKRLENSLNSINKLEPSLIIINSYASSPFLEKEDQLFRHWAGLAKMIDFIDHKTKAQVLIMADPLLVQESNQKAEESTEITLEEKYLQNTIQFSKAHQIPLANLYELSLKENLALNSALIEKILAEAISQLDFK</sequence>
<name>A0A2H0W8E6_9BACT</name>
<evidence type="ECO:0000256" key="1">
    <source>
        <dbReference type="SAM" id="Coils"/>
    </source>
</evidence>
<dbReference type="InterPro" id="IPR036514">
    <property type="entry name" value="SGNH_hydro_sf"/>
</dbReference>
<keyword evidence="1" id="KW-0175">Coiled coil</keyword>
<feature type="coiled-coil region" evidence="1">
    <location>
        <begin position="44"/>
        <end position="92"/>
    </location>
</feature>
<dbReference type="Gene3D" id="3.40.50.1110">
    <property type="entry name" value="SGNH hydrolase"/>
    <property type="match status" value="1"/>
</dbReference>
<evidence type="ECO:0008006" key="4">
    <source>
        <dbReference type="Google" id="ProtNLM"/>
    </source>
</evidence>
<accession>A0A2H0W8E6</accession>
<reference evidence="3" key="1">
    <citation type="submission" date="2017-09" db="EMBL/GenBank/DDBJ databases">
        <title>Depth-based differentiation of microbial function through sediment-hosted aquifers and enrichment of novel symbionts in the deep terrestrial subsurface.</title>
        <authorList>
            <person name="Probst A.J."/>
            <person name="Ladd B."/>
            <person name="Jarett J.K."/>
            <person name="Geller-Mcgrath D.E."/>
            <person name="Sieber C.M.K."/>
            <person name="Emerson J.B."/>
            <person name="Anantharaman K."/>
            <person name="Thomas B.C."/>
            <person name="Malmstrom R."/>
            <person name="Stieglmeier M."/>
            <person name="Klingl A."/>
            <person name="Woyke T."/>
            <person name="Ryan C.M."/>
            <person name="Banfield J.F."/>
        </authorList>
    </citation>
    <scope>NUCLEOTIDE SEQUENCE [LARGE SCALE GENOMIC DNA]</scope>
</reference>
<evidence type="ECO:0000313" key="2">
    <source>
        <dbReference type="EMBL" id="PIS08940.1"/>
    </source>
</evidence>
<evidence type="ECO:0000313" key="3">
    <source>
        <dbReference type="Proteomes" id="UP000230093"/>
    </source>
</evidence>
<dbReference type="Proteomes" id="UP000230093">
    <property type="component" value="Unassembled WGS sequence"/>
</dbReference>
<comment type="caution">
    <text evidence="2">The sequence shown here is derived from an EMBL/GenBank/DDBJ whole genome shotgun (WGS) entry which is preliminary data.</text>
</comment>
<proteinExistence type="predicted"/>
<dbReference type="SUPFAM" id="SSF52266">
    <property type="entry name" value="SGNH hydrolase"/>
    <property type="match status" value="1"/>
</dbReference>
<dbReference type="EMBL" id="PEZT01000023">
    <property type="protein sequence ID" value="PIS08940.1"/>
    <property type="molecule type" value="Genomic_DNA"/>
</dbReference>
<protein>
    <recommendedName>
        <fullName evidence="4">SGNH hydrolase-type esterase domain-containing protein</fullName>
    </recommendedName>
</protein>
<gene>
    <name evidence="2" type="ORF">COT75_03695</name>
</gene>
<dbReference type="AlphaFoldDB" id="A0A2H0W8E6"/>